<dbReference type="GO" id="GO:0005886">
    <property type="term" value="C:plasma membrane"/>
    <property type="evidence" value="ECO:0007669"/>
    <property type="project" value="UniProtKB-SubCell"/>
</dbReference>
<feature type="transmembrane region" description="Helical" evidence="6">
    <location>
        <begin position="58"/>
        <end position="77"/>
    </location>
</feature>
<feature type="transmembrane region" description="Helical" evidence="6">
    <location>
        <begin position="308"/>
        <end position="329"/>
    </location>
</feature>
<dbReference type="PANTHER" id="PTHR34820">
    <property type="entry name" value="INNER MEMBRANE PROTEIN YEBZ"/>
    <property type="match status" value="1"/>
</dbReference>
<dbReference type="PANTHER" id="PTHR34820:SF4">
    <property type="entry name" value="INNER MEMBRANE PROTEIN YEBZ"/>
    <property type="match status" value="1"/>
</dbReference>
<keyword evidence="3 6" id="KW-0812">Transmembrane</keyword>
<dbReference type="eggNOG" id="COG1276">
    <property type="taxonomic scope" value="Bacteria"/>
</dbReference>
<evidence type="ECO:0000313" key="8">
    <source>
        <dbReference type="EMBL" id="EGD54858.1"/>
    </source>
</evidence>
<protein>
    <submittedName>
        <fullName evidence="8">Copper resistance D domain protein</fullName>
    </submittedName>
</protein>
<gene>
    <name evidence="8" type="ORF">SCNU_11645</name>
</gene>
<feature type="domain" description="Copper resistance protein D" evidence="7">
    <location>
        <begin position="223"/>
        <end position="328"/>
    </location>
</feature>
<dbReference type="InterPro" id="IPR032694">
    <property type="entry name" value="CopC/D"/>
</dbReference>
<feature type="transmembrane region" description="Helical" evidence="6">
    <location>
        <begin position="267"/>
        <end position="288"/>
    </location>
</feature>
<comment type="caution">
    <text evidence="8">The sequence shown here is derived from an EMBL/GenBank/DDBJ whole genome shotgun (WGS) entry which is preliminary data.</text>
</comment>
<proteinExistence type="predicted"/>
<feature type="transmembrane region" description="Helical" evidence="6">
    <location>
        <begin position="146"/>
        <end position="166"/>
    </location>
</feature>
<dbReference type="EMBL" id="AEUD01000009">
    <property type="protein sequence ID" value="EGD54858.1"/>
    <property type="molecule type" value="Genomic_DNA"/>
</dbReference>
<feature type="transmembrane region" description="Helical" evidence="6">
    <location>
        <begin position="227"/>
        <end position="247"/>
    </location>
</feature>
<organism evidence="8 9">
    <name type="scientific">Gordonia neofelifaecis NRRL B-59395</name>
    <dbReference type="NCBI Taxonomy" id="644548"/>
    <lineage>
        <taxon>Bacteria</taxon>
        <taxon>Bacillati</taxon>
        <taxon>Actinomycetota</taxon>
        <taxon>Actinomycetes</taxon>
        <taxon>Mycobacteriales</taxon>
        <taxon>Gordoniaceae</taxon>
        <taxon>Gordonia</taxon>
    </lineage>
</organism>
<dbReference type="Proteomes" id="UP000035065">
    <property type="component" value="Unassembled WGS sequence"/>
</dbReference>
<keyword evidence="5 6" id="KW-0472">Membrane</keyword>
<keyword evidence="2" id="KW-1003">Cell membrane</keyword>
<feature type="transmembrane region" description="Helical" evidence="6">
    <location>
        <begin position="24"/>
        <end position="46"/>
    </location>
</feature>
<dbReference type="InterPro" id="IPR008457">
    <property type="entry name" value="Cu-R_CopD_dom"/>
</dbReference>
<dbReference type="OrthoDB" id="3851286at2"/>
<dbReference type="AlphaFoldDB" id="F1YKH2"/>
<dbReference type="Pfam" id="PF05425">
    <property type="entry name" value="CopD"/>
    <property type="match status" value="1"/>
</dbReference>
<evidence type="ECO:0000256" key="6">
    <source>
        <dbReference type="SAM" id="Phobius"/>
    </source>
</evidence>
<name>F1YKH2_9ACTN</name>
<accession>F1YKH2</accession>
<feature type="transmembrane region" description="Helical" evidence="6">
    <location>
        <begin position="178"/>
        <end position="202"/>
    </location>
</feature>
<keyword evidence="4 6" id="KW-1133">Transmembrane helix</keyword>
<dbReference type="RefSeq" id="WP_009679547.1">
    <property type="nucleotide sequence ID" value="NZ_AEUD01000009.1"/>
</dbReference>
<evidence type="ECO:0000259" key="7">
    <source>
        <dbReference type="Pfam" id="PF05425"/>
    </source>
</evidence>
<dbReference type="STRING" id="644548.SCNU_11645"/>
<feature type="transmembrane region" description="Helical" evidence="6">
    <location>
        <begin position="349"/>
        <end position="368"/>
    </location>
</feature>
<evidence type="ECO:0000256" key="5">
    <source>
        <dbReference type="ARBA" id="ARBA00023136"/>
    </source>
</evidence>
<sequence>MTGLTIVAASAGGTTPPLRQILTVFAYFLALALATGLTLALSYLLPKNARGSRIDHRLRSFALPIGVLVLVAGYFQYVNRIVKADIGYTWAQAVWPTHLLEFLRIPRGEDMWASAGVMGTVQLLSFLALAVILFRTGSTSGRGLPIAGFWVAIFAAACPSLTLASLDLDTIANRELKLVHILAGMIWVGGILVLASASLLALRGPATDDHDVDAAGAWDHMWSKFSVWAMGTVIGVTLSGLWLAWVHLGSFGQFVTTPYGRFLLVKLLLVAYMVAAGAYNALVLIPGLRRARLAGDDRRYTQLALAKFPRIVVGEALAAVAILVIVPFLSGSARKQAGGAAAGPFDWGTFGLGLTLLILAVLTFTTTVRSIERRDGHPAGAAA</sequence>
<evidence type="ECO:0000256" key="4">
    <source>
        <dbReference type="ARBA" id="ARBA00022989"/>
    </source>
</evidence>
<dbReference type="GO" id="GO:0006825">
    <property type="term" value="P:copper ion transport"/>
    <property type="evidence" value="ECO:0007669"/>
    <property type="project" value="InterPro"/>
</dbReference>
<feature type="transmembrane region" description="Helical" evidence="6">
    <location>
        <begin position="111"/>
        <end position="134"/>
    </location>
</feature>
<reference evidence="8 9" key="1">
    <citation type="journal article" date="2011" name="J. Bacteriol.">
        <title>Draft Genome Sequence of Gordonia neofelifaecis NRRL B-59395, a Cholesterol-Degrading Actinomycete.</title>
        <authorList>
            <person name="Ge F."/>
            <person name="Li W."/>
            <person name="Chen G."/>
            <person name="Liu Y."/>
            <person name="Zhang G."/>
            <person name="Yong B."/>
            <person name="Wang Q."/>
            <person name="Wang N."/>
            <person name="Huang Z."/>
            <person name="Li W."/>
            <person name="Wang J."/>
            <person name="Wu C."/>
            <person name="Xie Q."/>
            <person name="Liu G."/>
        </authorList>
    </citation>
    <scope>NUCLEOTIDE SEQUENCE [LARGE SCALE GENOMIC DNA]</scope>
    <source>
        <strain evidence="8 9">NRRL B-59395</strain>
    </source>
</reference>
<evidence type="ECO:0000256" key="1">
    <source>
        <dbReference type="ARBA" id="ARBA00004651"/>
    </source>
</evidence>
<evidence type="ECO:0000313" key="9">
    <source>
        <dbReference type="Proteomes" id="UP000035065"/>
    </source>
</evidence>
<keyword evidence="9" id="KW-1185">Reference proteome</keyword>
<evidence type="ECO:0000256" key="3">
    <source>
        <dbReference type="ARBA" id="ARBA00022692"/>
    </source>
</evidence>
<comment type="subcellular location">
    <subcellularLocation>
        <location evidence="1">Cell membrane</location>
        <topology evidence="1">Multi-pass membrane protein</topology>
    </subcellularLocation>
</comment>
<evidence type="ECO:0000256" key="2">
    <source>
        <dbReference type="ARBA" id="ARBA00022475"/>
    </source>
</evidence>